<accession>A0ABR9KVQ2</accession>
<evidence type="ECO:0000313" key="2">
    <source>
        <dbReference type="Proteomes" id="UP000661607"/>
    </source>
</evidence>
<organism evidence="1 2">
    <name type="scientific">Nonomuraea africana</name>
    <dbReference type="NCBI Taxonomy" id="46171"/>
    <lineage>
        <taxon>Bacteria</taxon>
        <taxon>Bacillati</taxon>
        <taxon>Actinomycetota</taxon>
        <taxon>Actinomycetes</taxon>
        <taxon>Streptosporangiales</taxon>
        <taxon>Streptosporangiaceae</taxon>
        <taxon>Nonomuraea</taxon>
    </lineage>
</organism>
<keyword evidence="2" id="KW-1185">Reference proteome</keyword>
<sequence>MTLIDRRFVLVAVSAGVVLAGFQPVRASARQRPVLE</sequence>
<dbReference type="Proteomes" id="UP000661607">
    <property type="component" value="Unassembled WGS sequence"/>
</dbReference>
<name>A0ABR9KVQ2_9ACTN</name>
<protein>
    <submittedName>
        <fullName evidence="1">Uncharacterized protein</fullName>
    </submittedName>
</protein>
<dbReference type="EMBL" id="JADBEF010000001">
    <property type="protein sequence ID" value="MBE1566109.1"/>
    <property type="molecule type" value="Genomic_DNA"/>
</dbReference>
<proteinExistence type="predicted"/>
<evidence type="ECO:0000313" key="1">
    <source>
        <dbReference type="EMBL" id="MBE1566109.1"/>
    </source>
</evidence>
<reference evidence="1 2" key="1">
    <citation type="submission" date="2020-10" db="EMBL/GenBank/DDBJ databases">
        <title>Sequencing the genomes of 1000 actinobacteria strains.</title>
        <authorList>
            <person name="Klenk H.-P."/>
        </authorList>
    </citation>
    <scope>NUCLEOTIDE SEQUENCE [LARGE SCALE GENOMIC DNA]</scope>
    <source>
        <strain evidence="1 2">DSM 43748</strain>
    </source>
</reference>
<gene>
    <name evidence="1" type="ORF">H4W81_008888</name>
</gene>
<comment type="caution">
    <text evidence="1">The sequence shown here is derived from an EMBL/GenBank/DDBJ whole genome shotgun (WGS) entry which is preliminary data.</text>
</comment>